<keyword evidence="2" id="KW-0328">Glycosyltransferase</keyword>
<organism evidence="2 3">
    <name type="scientific">Tatumella punctata</name>
    <dbReference type="NCBI Taxonomy" id="399969"/>
    <lineage>
        <taxon>Bacteria</taxon>
        <taxon>Pseudomonadati</taxon>
        <taxon>Pseudomonadota</taxon>
        <taxon>Gammaproteobacteria</taxon>
        <taxon>Enterobacterales</taxon>
        <taxon>Erwiniaceae</taxon>
        <taxon>Tatumella</taxon>
    </lineage>
</organism>
<dbReference type="PANTHER" id="PTHR43179:SF10">
    <property type="entry name" value="GLYCOSYL TRANSFERASE"/>
    <property type="match status" value="1"/>
</dbReference>
<proteinExistence type="predicted"/>
<dbReference type="GO" id="GO:0016757">
    <property type="term" value="F:glycosyltransferase activity"/>
    <property type="evidence" value="ECO:0007669"/>
    <property type="project" value="UniProtKB-KW"/>
</dbReference>
<dbReference type="Pfam" id="PF00535">
    <property type="entry name" value="Glycos_transf_2"/>
    <property type="match status" value="1"/>
</dbReference>
<evidence type="ECO:0000313" key="2">
    <source>
        <dbReference type="EMBL" id="MFC6362727.1"/>
    </source>
</evidence>
<evidence type="ECO:0000259" key="1">
    <source>
        <dbReference type="Pfam" id="PF00535"/>
    </source>
</evidence>
<feature type="domain" description="Glycosyltransferase 2-like" evidence="1">
    <location>
        <begin position="8"/>
        <end position="121"/>
    </location>
</feature>
<dbReference type="Gene3D" id="3.90.550.10">
    <property type="entry name" value="Spore Coat Polysaccharide Biosynthesis Protein SpsA, Chain A"/>
    <property type="match status" value="1"/>
</dbReference>
<keyword evidence="2" id="KW-0808">Transferase</keyword>
<dbReference type="RefSeq" id="WP_212711705.1">
    <property type="nucleotide sequence ID" value="NZ_BAAAFW010000014.1"/>
</dbReference>
<dbReference type="InterPro" id="IPR001173">
    <property type="entry name" value="Glyco_trans_2-like"/>
</dbReference>
<reference evidence="3" key="1">
    <citation type="journal article" date="2019" name="Int. J. Syst. Evol. Microbiol.">
        <title>The Global Catalogue of Microorganisms (GCM) 10K type strain sequencing project: providing services to taxonomists for standard genome sequencing and annotation.</title>
        <authorList>
            <consortium name="The Broad Institute Genomics Platform"/>
            <consortium name="The Broad Institute Genome Sequencing Center for Infectious Disease"/>
            <person name="Wu L."/>
            <person name="Ma J."/>
        </authorList>
    </citation>
    <scope>NUCLEOTIDE SEQUENCE [LARGE SCALE GENOMIC DNA]</scope>
    <source>
        <strain evidence="3">CGMCC 4.1530</strain>
    </source>
</reference>
<dbReference type="SUPFAM" id="SSF53448">
    <property type="entry name" value="Nucleotide-diphospho-sugar transferases"/>
    <property type="match status" value="1"/>
</dbReference>
<dbReference type="Proteomes" id="UP001596215">
    <property type="component" value="Unassembled WGS sequence"/>
</dbReference>
<evidence type="ECO:0000313" key="3">
    <source>
        <dbReference type="Proteomes" id="UP001596215"/>
    </source>
</evidence>
<sequence length="278" mass="32359">MNIIASIVLFKHSYKDIQPTLTALLTEERISLVVIVDNGGHCDWLNSFKNEKVEVIRTPVNHGFGAGHNAVFKKFHNTTEYFLICNPDVTFENGEVNALYAFSQRGNVGLAIPKVIYPDGSHQFACKLLPQPCQLFLRRFFIYFSPEMNHRYELRDADYGKEFFAPFLSGCFVLLSHEALMQTNGFDERFFLYMEDVDLSRRVCQSGLPVRYCPDAKVIHEAQSRSYRSLKFLYYHMKSAVRYFNKWGWLKDRERDNLNAFCLSALPKIKNEESECRK</sequence>
<dbReference type="EC" id="2.4.-.-" evidence="2"/>
<dbReference type="PANTHER" id="PTHR43179">
    <property type="entry name" value="RHAMNOSYLTRANSFERASE WBBL"/>
    <property type="match status" value="1"/>
</dbReference>
<name>A0ABW1VSI5_9GAMM</name>
<dbReference type="EMBL" id="JBHSUC010000014">
    <property type="protein sequence ID" value="MFC6362727.1"/>
    <property type="molecule type" value="Genomic_DNA"/>
</dbReference>
<dbReference type="InterPro" id="IPR029044">
    <property type="entry name" value="Nucleotide-diphossugar_trans"/>
</dbReference>
<comment type="caution">
    <text evidence="2">The sequence shown here is derived from an EMBL/GenBank/DDBJ whole genome shotgun (WGS) entry which is preliminary data.</text>
</comment>
<accession>A0ABW1VSI5</accession>
<keyword evidence="3" id="KW-1185">Reference proteome</keyword>
<gene>
    <name evidence="2" type="ORF">ACFP73_11575</name>
</gene>
<protein>
    <submittedName>
        <fullName evidence="2">Glycosyltransferase family 2 protein</fullName>
        <ecNumber evidence="2">2.4.-.-</ecNumber>
    </submittedName>
</protein>